<protein>
    <submittedName>
        <fullName evidence="2">Uncharacterized protein</fullName>
    </submittedName>
</protein>
<reference evidence="3" key="1">
    <citation type="journal article" date="2014" name="Genome Announc.">
        <title>Genome sequence and annotation of Acremonium chrysogenum, producer of the beta-lactam antibiotic cephalosporin C.</title>
        <authorList>
            <person name="Terfehr D."/>
            <person name="Dahlmann T.A."/>
            <person name="Specht T."/>
            <person name="Zadra I."/>
            <person name="Kuernsteiner H."/>
            <person name="Kueck U."/>
        </authorList>
    </citation>
    <scope>NUCLEOTIDE SEQUENCE [LARGE SCALE GENOMIC DNA]</scope>
    <source>
        <strain evidence="3">ATCC 11550 / CBS 779.69 / DSM 880 / IAM 14645 / JCM 23072 / IMI 49137</strain>
    </source>
</reference>
<dbReference type="Proteomes" id="UP000029964">
    <property type="component" value="Unassembled WGS sequence"/>
</dbReference>
<evidence type="ECO:0000313" key="3">
    <source>
        <dbReference type="Proteomes" id="UP000029964"/>
    </source>
</evidence>
<comment type="caution">
    <text evidence="2">The sequence shown here is derived from an EMBL/GenBank/DDBJ whole genome shotgun (WGS) entry which is preliminary data.</text>
</comment>
<name>A0A086T6K1_HAPC1</name>
<proteinExistence type="predicted"/>
<keyword evidence="3" id="KW-1185">Reference proteome</keyword>
<dbReference type="HOGENOM" id="CLU_2653924_0_0_1"/>
<sequence length="76" mass="8514">MPPAQEDRDNRDGRDNRSHVHVNERPPFGRPGPARPTQGSAHPYRGGSRARLWASAWAKRSLKSVKTDEIPGNEKC</sequence>
<gene>
    <name evidence="2" type="ORF">ACRE_042320</name>
</gene>
<evidence type="ECO:0000313" key="2">
    <source>
        <dbReference type="EMBL" id="KFH44983.1"/>
    </source>
</evidence>
<feature type="region of interest" description="Disordered" evidence="1">
    <location>
        <begin position="1"/>
        <end position="49"/>
    </location>
</feature>
<feature type="compositionally biased region" description="Basic and acidic residues" evidence="1">
    <location>
        <begin position="1"/>
        <end position="24"/>
    </location>
</feature>
<organism evidence="2 3">
    <name type="scientific">Hapsidospora chrysogenum (strain ATCC 11550 / CBS 779.69 / DSM 880 / IAM 14645 / JCM 23072 / IMI 49137)</name>
    <name type="common">Acremonium chrysogenum</name>
    <dbReference type="NCBI Taxonomy" id="857340"/>
    <lineage>
        <taxon>Eukaryota</taxon>
        <taxon>Fungi</taxon>
        <taxon>Dikarya</taxon>
        <taxon>Ascomycota</taxon>
        <taxon>Pezizomycotina</taxon>
        <taxon>Sordariomycetes</taxon>
        <taxon>Hypocreomycetidae</taxon>
        <taxon>Hypocreales</taxon>
        <taxon>Bionectriaceae</taxon>
        <taxon>Hapsidospora</taxon>
    </lineage>
</organism>
<accession>A0A086T6K1</accession>
<dbReference type="EMBL" id="JPKY01000039">
    <property type="protein sequence ID" value="KFH44983.1"/>
    <property type="molecule type" value="Genomic_DNA"/>
</dbReference>
<dbReference type="AlphaFoldDB" id="A0A086T6K1"/>
<evidence type="ECO:0000256" key="1">
    <source>
        <dbReference type="SAM" id="MobiDB-lite"/>
    </source>
</evidence>